<feature type="transmembrane region" description="Helical" evidence="1">
    <location>
        <begin position="128"/>
        <end position="146"/>
    </location>
</feature>
<feature type="transmembrane region" description="Helical" evidence="1">
    <location>
        <begin position="55"/>
        <end position="72"/>
    </location>
</feature>
<dbReference type="RefSeq" id="WP_015674242.1">
    <property type="nucleotide sequence ID" value="NZ_CP090556.1"/>
</dbReference>
<keyword evidence="3" id="KW-1185">Reference proteome</keyword>
<proteinExistence type="predicted"/>
<feature type="transmembrane region" description="Helical" evidence="1">
    <location>
        <begin position="78"/>
        <end position="98"/>
    </location>
</feature>
<keyword evidence="1" id="KW-0812">Transmembrane</keyword>
<keyword evidence="1" id="KW-1133">Transmembrane helix</keyword>
<feature type="transmembrane region" description="Helical" evidence="1">
    <location>
        <begin position="31"/>
        <end position="48"/>
    </location>
</feature>
<gene>
    <name evidence="2" type="ORF">LZL92_11035</name>
</gene>
<evidence type="ECO:0008006" key="4">
    <source>
        <dbReference type="Google" id="ProtNLM"/>
    </source>
</evidence>
<keyword evidence="1" id="KW-0472">Membrane</keyword>
<organism evidence="2 3">
    <name type="scientific">Actinobacillus suis</name>
    <dbReference type="NCBI Taxonomy" id="716"/>
    <lineage>
        <taxon>Bacteria</taxon>
        <taxon>Pseudomonadati</taxon>
        <taxon>Pseudomonadota</taxon>
        <taxon>Gammaproteobacteria</taxon>
        <taxon>Pasteurellales</taxon>
        <taxon>Pasteurellaceae</taxon>
        <taxon>Actinobacillus</taxon>
    </lineage>
</organism>
<evidence type="ECO:0000313" key="2">
    <source>
        <dbReference type="EMBL" id="MCQ9630810.1"/>
    </source>
</evidence>
<sequence length="182" mass="21300">MRVVNIVTRCLLSVFSIAYPLLWWLSPEMDWLTYMPFGLAFLWFFQGMQAVGFQRFFAFFMSIMLGVVGISRGLDWMYWYPVAINVFMLIIFGGSLWAKQTIIEKFARLQDPDLPAEAIAYTRKVTQVWCAIFIFNIVVTVSLIYFNRLDAWALYTGVIAYIIMAIVMVGEWLIRPKHNRTF</sequence>
<feature type="transmembrane region" description="Helical" evidence="1">
    <location>
        <begin position="152"/>
        <end position="174"/>
    </location>
</feature>
<dbReference type="Proteomes" id="UP001206331">
    <property type="component" value="Unassembled WGS sequence"/>
</dbReference>
<protein>
    <recommendedName>
        <fullName evidence="4">Integral membrane protein</fullName>
    </recommendedName>
</protein>
<evidence type="ECO:0000256" key="1">
    <source>
        <dbReference type="SAM" id="Phobius"/>
    </source>
</evidence>
<name>A0ABT1WWK9_ACTSU</name>
<evidence type="ECO:0000313" key="3">
    <source>
        <dbReference type="Proteomes" id="UP001206331"/>
    </source>
</evidence>
<comment type="caution">
    <text evidence="2">The sequence shown here is derived from an EMBL/GenBank/DDBJ whole genome shotgun (WGS) entry which is preliminary data.</text>
</comment>
<feature type="transmembrane region" description="Helical" evidence="1">
    <location>
        <begin position="7"/>
        <end position="25"/>
    </location>
</feature>
<reference evidence="2 3" key="1">
    <citation type="submission" date="2021-12" db="EMBL/GenBank/DDBJ databases">
        <title>Identification and characterization of A. suis stains in western Canada.</title>
        <authorList>
            <person name="Kulathunga D.G.R.S."/>
            <person name="De Oliveira Costa M."/>
        </authorList>
    </citation>
    <scope>NUCLEOTIDE SEQUENCE [LARGE SCALE GENOMIC DNA]</scope>
    <source>
        <strain evidence="2 3">18_292</strain>
    </source>
</reference>
<dbReference type="EMBL" id="JAJUPA010000014">
    <property type="protein sequence ID" value="MCQ9630810.1"/>
    <property type="molecule type" value="Genomic_DNA"/>
</dbReference>
<dbReference type="GeneID" id="34291392"/>
<accession>A0ABT1WWK9</accession>